<comment type="caution">
    <text evidence="5">The sequence shown here is derived from an EMBL/GenBank/DDBJ whole genome shotgun (WGS) entry which is preliminary data.</text>
</comment>
<feature type="compositionally biased region" description="Low complexity" evidence="3">
    <location>
        <begin position="103"/>
        <end position="122"/>
    </location>
</feature>
<keyword evidence="6" id="KW-1185">Reference proteome</keyword>
<keyword evidence="2 4" id="KW-0472">Membrane</keyword>
<evidence type="ECO:0000313" key="5">
    <source>
        <dbReference type="EMBL" id="NKY57710.1"/>
    </source>
</evidence>
<dbReference type="PANTHER" id="PTHR37042:SF4">
    <property type="entry name" value="OUTER MEMBRANE PROTEIN RV1973"/>
    <property type="match status" value="1"/>
</dbReference>
<feature type="compositionally biased region" description="Polar residues" evidence="3">
    <location>
        <begin position="166"/>
        <end position="192"/>
    </location>
</feature>
<protein>
    <recommendedName>
        <fullName evidence="7">Mce-associated membrane protein</fullName>
    </recommendedName>
</protein>
<evidence type="ECO:0000256" key="3">
    <source>
        <dbReference type="SAM" id="MobiDB-lite"/>
    </source>
</evidence>
<name>A0A846YJ76_9NOCA</name>
<evidence type="ECO:0000256" key="1">
    <source>
        <dbReference type="ARBA" id="ARBA00004370"/>
    </source>
</evidence>
<gene>
    <name evidence="5" type="ORF">HGA15_16445</name>
</gene>
<feature type="compositionally biased region" description="Low complexity" evidence="3">
    <location>
        <begin position="59"/>
        <end position="78"/>
    </location>
</feature>
<evidence type="ECO:0008006" key="7">
    <source>
        <dbReference type="Google" id="ProtNLM"/>
    </source>
</evidence>
<evidence type="ECO:0000256" key="4">
    <source>
        <dbReference type="SAM" id="Phobius"/>
    </source>
</evidence>
<comment type="subcellular location">
    <subcellularLocation>
        <location evidence="1">Membrane</location>
    </subcellularLocation>
</comment>
<dbReference type="AlphaFoldDB" id="A0A846YJ76"/>
<evidence type="ECO:0000256" key="2">
    <source>
        <dbReference type="ARBA" id="ARBA00023136"/>
    </source>
</evidence>
<feature type="transmembrane region" description="Helical" evidence="4">
    <location>
        <begin position="247"/>
        <end position="265"/>
    </location>
</feature>
<feature type="compositionally biased region" description="Polar residues" evidence="3">
    <location>
        <begin position="202"/>
        <end position="211"/>
    </location>
</feature>
<reference evidence="5 6" key="1">
    <citation type="submission" date="2020-04" db="EMBL/GenBank/DDBJ databases">
        <title>MicrobeNet Type strains.</title>
        <authorList>
            <person name="Nicholson A.C."/>
        </authorList>
    </citation>
    <scope>NUCLEOTIDE SEQUENCE [LARGE SCALE GENOMIC DNA]</scope>
    <source>
        <strain evidence="5 6">JCM 3332</strain>
    </source>
</reference>
<dbReference type="GO" id="GO:0016020">
    <property type="term" value="C:membrane"/>
    <property type="evidence" value="ECO:0007669"/>
    <property type="project" value="UniProtKB-SubCell"/>
</dbReference>
<keyword evidence="4" id="KW-1133">Transmembrane helix</keyword>
<dbReference type="PANTHER" id="PTHR37042">
    <property type="entry name" value="OUTER MEMBRANE PROTEIN RV1973"/>
    <property type="match status" value="1"/>
</dbReference>
<accession>A0A846YJ76</accession>
<feature type="compositionally biased region" description="Polar residues" evidence="3">
    <location>
        <begin position="130"/>
        <end position="144"/>
    </location>
</feature>
<proteinExistence type="predicted"/>
<feature type="region of interest" description="Disordered" evidence="3">
    <location>
        <begin position="36"/>
        <end position="214"/>
    </location>
</feature>
<evidence type="ECO:0000313" key="6">
    <source>
        <dbReference type="Proteomes" id="UP000570678"/>
    </source>
</evidence>
<dbReference type="EMBL" id="JAAXOT010000007">
    <property type="protein sequence ID" value="NKY57710.1"/>
    <property type="molecule type" value="Genomic_DNA"/>
</dbReference>
<dbReference type="RefSeq" id="WP_062975700.1">
    <property type="nucleotide sequence ID" value="NZ_JAAXOT010000007.1"/>
</dbReference>
<feature type="compositionally biased region" description="Basic and acidic residues" evidence="3">
    <location>
        <begin position="46"/>
        <end position="58"/>
    </location>
</feature>
<organism evidence="5 6">
    <name type="scientific">Nocardia flavorosea</name>
    <dbReference type="NCBI Taxonomy" id="53429"/>
    <lineage>
        <taxon>Bacteria</taxon>
        <taxon>Bacillati</taxon>
        <taxon>Actinomycetota</taxon>
        <taxon>Actinomycetes</taxon>
        <taxon>Mycobacteriales</taxon>
        <taxon>Nocardiaceae</taxon>
        <taxon>Nocardia</taxon>
    </lineage>
</organism>
<sequence>MPETATDPLILAAEQADAEAAAAEAEALAAQASATAARARARAAKLRREAGEHRRVAADAESAAAGSAAVPADSGASVPAPPASTPNTDAVGESGAVADDSARGGTAATSGTEAASSGAKTALLPGSPDSEATATQVEAASSATPERDTAASSGPHADTPEGAGSDSDTATGSEASGESSTRADSGSGTSAGSRPIGGVSKGSDTAAVTKNRTAEGVGKVAERFAAAGRRMKPGTVRRPRGRMVARALVAVIVLLSLATGGYSIWNHQQIAAAQAREDEFLNAAREGVIALTTLDSGRATDDVKRVLDHSTGAFRTDFQTRSEDFTKVVEQSKVATQGEITAAAVESMTDESAVVLVSAVSRVTNSAGAQQEPRVWRLSVTVTREGAESKMSKVEFVP</sequence>
<keyword evidence="4" id="KW-0812">Transmembrane</keyword>
<dbReference type="Proteomes" id="UP000570678">
    <property type="component" value="Unassembled WGS sequence"/>
</dbReference>